<name>A0ABX8TMR6_9CAUL</name>
<evidence type="ECO:0000313" key="4">
    <source>
        <dbReference type="EMBL" id="QYC12349.1"/>
    </source>
</evidence>
<keyword evidence="4" id="KW-0540">Nuclease</keyword>
<organism evidence="4 5">
    <name type="scientific">Brevundimonas nasdae</name>
    <dbReference type="NCBI Taxonomy" id="172043"/>
    <lineage>
        <taxon>Bacteria</taxon>
        <taxon>Pseudomonadati</taxon>
        <taxon>Pseudomonadota</taxon>
        <taxon>Alphaproteobacteria</taxon>
        <taxon>Caulobacterales</taxon>
        <taxon>Caulobacteraceae</taxon>
        <taxon>Brevundimonas</taxon>
    </lineage>
</organism>
<feature type="domain" description="Restriction endonuclease type IV Mrr" evidence="3">
    <location>
        <begin position="76"/>
        <end position="183"/>
    </location>
</feature>
<keyword evidence="2" id="KW-0472">Membrane</keyword>
<dbReference type="EMBL" id="CP080035">
    <property type="protein sequence ID" value="QYC12349.1"/>
    <property type="molecule type" value="Genomic_DNA"/>
</dbReference>
<evidence type="ECO:0000256" key="2">
    <source>
        <dbReference type="SAM" id="Phobius"/>
    </source>
</evidence>
<protein>
    <submittedName>
        <fullName evidence="4">Restriction endonuclease</fullName>
    </submittedName>
</protein>
<feature type="transmembrane region" description="Helical" evidence="2">
    <location>
        <begin position="12"/>
        <end position="34"/>
    </location>
</feature>
<gene>
    <name evidence="4" type="ORF">KWG56_18480</name>
</gene>
<dbReference type="Pfam" id="PF04471">
    <property type="entry name" value="Mrr_cat"/>
    <property type="match status" value="1"/>
</dbReference>
<dbReference type="GO" id="GO:0004519">
    <property type="term" value="F:endonuclease activity"/>
    <property type="evidence" value="ECO:0007669"/>
    <property type="project" value="UniProtKB-KW"/>
</dbReference>
<accession>A0ABX8TMR6</accession>
<keyword evidence="2" id="KW-1133">Transmembrane helix</keyword>
<reference evidence="4 5" key="1">
    <citation type="submission" date="2021-07" db="EMBL/GenBank/DDBJ databases">
        <title>Isolation and characterization of bacteria from a gold mining with a capacity of golden bioaccumulation.</title>
        <authorList>
            <person name="Yang X.J."/>
        </authorList>
    </citation>
    <scope>NUCLEOTIDE SEQUENCE [LARGE SCALE GENOMIC DNA]</scope>
    <source>
        <strain evidence="4 5">Au29</strain>
        <plasmid evidence="4 5">unnamed1</plasmid>
    </source>
</reference>
<keyword evidence="4" id="KW-0255">Endonuclease</keyword>
<dbReference type="Gene3D" id="3.40.1350.10">
    <property type="match status" value="1"/>
</dbReference>
<proteinExistence type="predicted"/>
<dbReference type="RefSeq" id="WP_201101152.1">
    <property type="nucleotide sequence ID" value="NZ_BAAAEE010000011.1"/>
</dbReference>
<dbReference type="InterPro" id="IPR011856">
    <property type="entry name" value="tRNA_endonuc-like_dom_sf"/>
</dbReference>
<evidence type="ECO:0000313" key="5">
    <source>
        <dbReference type="Proteomes" id="UP000824334"/>
    </source>
</evidence>
<sequence>MTIISLNPVLEIGLENIAGIVAVSAGGLLAWRLLRRAKPTRSQRRHLWNQKRSYKDLSKIREIGPRQNPGRVFNWLRKVDPYRFEDICLSELDRRKVKIMRGTSYSGDGGIDGRFILNEELWLVQCKRYSGHIKTDHVYDFDLVCREHNAKGLFIHTGRTPAELNVVKRQYGVVKIISGDDLMGFFAGEKIRFSLRPQTVISREALASRPGSMSMPIPAQGVAPAEDRMSGILRGRPDGMSATGAVAHGEAQGATI</sequence>
<evidence type="ECO:0000259" key="3">
    <source>
        <dbReference type="Pfam" id="PF04471"/>
    </source>
</evidence>
<dbReference type="InterPro" id="IPR007560">
    <property type="entry name" value="Restrct_endonuc_IV_Mrr"/>
</dbReference>
<keyword evidence="5" id="KW-1185">Reference proteome</keyword>
<keyword evidence="4" id="KW-0614">Plasmid</keyword>
<dbReference type="Proteomes" id="UP000824334">
    <property type="component" value="Plasmid unnamed1"/>
</dbReference>
<evidence type="ECO:0000256" key="1">
    <source>
        <dbReference type="SAM" id="MobiDB-lite"/>
    </source>
</evidence>
<keyword evidence="2" id="KW-0812">Transmembrane</keyword>
<dbReference type="InterPro" id="IPR011335">
    <property type="entry name" value="Restrct_endonuc-II-like"/>
</dbReference>
<feature type="region of interest" description="Disordered" evidence="1">
    <location>
        <begin position="237"/>
        <end position="256"/>
    </location>
</feature>
<keyword evidence="4" id="KW-0378">Hydrolase</keyword>
<geneLocation type="plasmid" evidence="4 5">
    <name>unnamed1</name>
</geneLocation>
<dbReference type="SUPFAM" id="SSF52980">
    <property type="entry name" value="Restriction endonuclease-like"/>
    <property type="match status" value="1"/>
</dbReference>
<dbReference type="GeneID" id="94377286"/>